<dbReference type="EMBL" id="BMAW01064530">
    <property type="protein sequence ID" value="GFT45686.1"/>
    <property type="molecule type" value="Genomic_DNA"/>
</dbReference>
<dbReference type="Proteomes" id="UP000887013">
    <property type="component" value="Unassembled WGS sequence"/>
</dbReference>
<organism evidence="1 2">
    <name type="scientific">Nephila pilipes</name>
    <name type="common">Giant wood spider</name>
    <name type="synonym">Nephila maculata</name>
    <dbReference type="NCBI Taxonomy" id="299642"/>
    <lineage>
        <taxon>Eukaryota</taxon>
        <taxon>Metazoa</taxon>
        <taxon>Ecdysozoa</taxon>
        <taxon>Arthropoda</taxon>
        <taxon>Chelicerata</taxon>
        <taxon>Arachnida</taxon>
        <taxon>Araneae</taxon>
        <taxon>Araneomorphae</taxon>
        <taxon>Entelegynae</taxon>
        <taxon>Araneoidea</taxon>
        <taxon>Nephilidae</taxon>
        <taxon>Nephila</taxon>
    </lineage>
</organism>
<protein>
    <submittedName>
        <fullName evidence="1">Transposon Tf2-6 polyprotein</fullName>
    </submittedName>
</protein>
<dbReference type="AlphaFoldDB" id="A0A8X6P151"/>
<proteinExistence type="predicted"/>
<keyword evidence="2" id="KW-1185">Reference proteome</keyword>
<comment type="caution">
    <text evidence="1">The sequence shown here is derived from an EMBL/GenBank/DDBJ whole genome shotgun (WGS) entry which is preliminary data.</text>
</comment>
<name>A0A8X6P151_NEPPI</name>
<sequence>MHAITKCQQHYLPPIYFLLWLGQFRVYKGEMSEIFIKERGASVKAIQMFTCVTSPVTLLDIEVHEATGTVCADTGASQSVDGELMFTFVKIRGQKFIELYLSMFWLMINNPH</sequence>
<reference evidence="1" key="1">
    <citation type="submission" date="2020-08" db="EMBL/GenBank/DDBJ databases">
        <title>Multicomponent nature underlies the extraordinary mechanical properties of spider dragline silk.</title>
        <authorList>
            <person name="Kono N."/>
            <person name="Nakamura H."/>
            <person name="Mori M."/>
            <person name="Yoshida Y."/>
            <person name="Ohtoshi R."/>
            <person name="Malay A.D."/>
            <person name="Moran D.A.P."/>
            <person name="Tomita M."/>
            <person name="Numata K."/>
            <person name="Arakawa K."/>
        </authorList>
    </citation>
    <scope>NUCLEOTIDE SEQUENCE</scope>
</reference>
<accession>A0A8X6P151</accession>
<evidence type="ECO:0000313" key="1">
    <source>
        <dbReference type="EMBL" id="GFT45686.1"/>
    </source>
</evidence>
<evidence type="ECO:0000313" key="2">
    <source>
        <dbReference type="Proteomes" id="UP000887013"/>
    </source>
</evidence>
<gene>
    <name evidence="1" type="primary">Tf2-6_445</name>
    <name evidence="1" type="ORF">NPIL_362801</name>
</gene>